<proteinExistence type="predicted"/>
<reference evidence="2" key="1">
    <citation type="submission" date="2016-10" db="EMBL/GenBank/DDBJ databases">
        <authorList>
            <person name="Varghese N."/>
            <person name="Submissions S."/>
        </authorList>
    </citation>
    <scope>NUCLEOTIDE SEQUENCE [LARGE SCALE GENOMIC DNA]</scope>
    <source>
        <strain evidence="2">DSM 23920</strain>
    </source>
</reference>
<organism evidence="1 2">
    <name type="scientific">Chitinophaga terrae</name>
    <name type="common">ex Kim and Jung 2007</name>
    <dbReference type="NCBI Taxonomy" id="408074"/>
    <lineage>
        <taxon>Bacteria</taxon>
        <taxon>Pseudomonadati</taxon>
        <taxon>Bacteroidota</taxon>
        <taxon>Chitinophagia</taxon>
        <taxon>Chitinophagales</taxon>
        <taxon>Chitinophagaceae</taxon>
        <taxon>Chitinophaga</taxon>
    </lineage>
</organism>
<keyword evidence="2" id="KW-1185">Reference proteome</keyword>
<accession>A0A1H4AR81</accession>
<dbReference type="STRING" id="408074.SAMN05660909_01723"/>
<sequence length="95" mass="11279">MFNVKFSKLGWAVASNPVLIRYIMDKVYKLTPKEKRRGYFEIQIRKGLILRIIIGPDRRTEKEKLEDTDTISAVFVRDTKEADELPPDFTEYNRR</sequence>
<dbReference type="EMBL" id="FNRL01000006">
    <property type="protein sequence ID" value="SEA38341.1"/>
    <property type="molecule type" value="Genomic_DNA"/>
</dbReference>
<evidence type="ECO:0000313" key="2">
    <source>
        <dbReference type="Proteomes" id="UP000199656"/>
    </source>
</evidence>
<dbReference type="AlphaFoldDB" id="A0A1H4AR81"/>
<protein>
    <submittedName>
        <fullName evidence="1">Uncharacterized protein</fullName>
    </submittedName>
</protein>
<evidence type="ECO:0000313" key="1">
    <source>
        <dbReference type="EMBL" id="SEA38341.1"/>
    </source>
</evidence>
<gene>
    <name evidence="1" type="ORF">SAMN05660909_01723</name>
</gene>
<dbReference type="Proteomes" id="UP000199656">
    <property type="component" value="Unassembled WGS sequence"/>
</dbReference>
<name>A0A1H4AR81_9BACT</name>